<dbReference type="EMBL" id="JAJSRF020000001">
    <property type="protein sequence ID" value="MDM3953285.1"/>
    <property type="molecule type" value="Genomic_DNA"/>
</dbReference>
<organism evidence="1 2">
    <name type="scientific">Pseudomonas alloputida</name>
    <dbReference type="NCBI Taxonomy" id="1940621"/>
    <lineage>
        <taxon>Bacteria</taxon>
        <taxon>Pseudomonadati</taxon>
        <taxon>Pseudomonadota</taxon>
        <taxon>Gammaproteobacteria</taxon>
        <taxon>Pseudomonadales</taxon>
        <taxon>Pseudomonadaceae</taxon>
        <taxon>Pseudomonas</taxon>
    </lineage>
</organism>
<proteinExistence type="predicted"/>
<evidence type="ECO:0000313" key="2">
    <source>
        <dbReference type="Proteomes" id="UP001165439"/>
    </source>
</evidence>
<gene>
    <name evidence="1" type="ORF">LU674_013265</name>
</gene>
<accession>A0AAW7HKY1</accession>
<evidence type="ECO:0000313" key="1">
    <source>
        <dbReference type="EMBL" id="MDM3953285.1"/>
    </source>
</evidence>
<comment type="caution">
    <text evidence="1">The sequence shown here is derived from an EMBL/GenBank/DDBJ whole genome shotgun (WGS) entry which is preliminary data.</text>
</comment>
<reference evidence="1" key="1">
    <citation type="submission" date="2023-06" db="EMBL/GenBank/DDBJ databases">
        <title>MBL-encoding genomic islands in Pseudomonas spp. in Poland.</title>
        <authorList>
            <person name="Urbanowicz P."/>
            <person name="Izdebski R."/>
            <person name="Biedrzycka M."/>
            <person name="Gniadkowski M."/>
        </authorList>
    </citation>
    <scope>NUCLEOTIDE SEQUENCE</scope>
    <source>
        <strain evidence="1">NMI5768_13</strain>
    </source>
</reference>
<name>A0AAW7HKY1_9PSED</name>
<dbReference type="Proteomes" id="UP001165439">
    <property type="component" value="Unassembled WGS sequence"/>
</dbReference>
<sequence>MMAGIPKAWLDELNDQFSLITDPDGRAAVLDEMAYAAHRRHEVNSENLVDMLELAEAGRVWALMEHEEAWAIGLFGGYETDHHAGYQVIKGSGKPASCE</sequence>
<dbReference type="GeneID" id="83680918"/>
<dbReference type="RefSeq" id="WP_020193597.1">
    <property type="nucleotide sequence ID" value="NZ_CP128540.1"/>
</dbReference>
<protein>
    <submittedName>
        <fullName evidence="1">Uncharacterized protein</fullName>
    </submittedName>
</protein>
<dbReference type="AlphaFoldDB" id="A0AAW7HKY1"/>